<dbReference type="NCBIfam" id="NF008653">
    <property type="entry name" value="PRK11650.1"/>
    <property type="match status" value="1"/>
</dbReference>
<dbReference type="InterPro" id="IPR015855">
    <property type="entry name" value="ABC_transpr_MalK-like"/>
</dbReference>
<organism evidence="5 6">
    <name type="scientific">Intrasporangium calvum</name>
    <dbReference type="NCBI Taxonomy" id="53358"/>
    <lineage>
        <taxon>Bacteria</taxon>
        <taxon>Bacillati</taxon>
        <taxon>Actinomycetota</taxon>
        <taxon>Actinomycetes</taxon>
        <taxon>Micrococcales</taxon>
        <taxon>Intrasporangiaceae</taxon>
        <taxon>Intrasporangium</taxon>
    </lineage>
</organism>
<dbReference type="InterPro" id="IPR012340">
    <property type="entry name" value="NA-bd_OB-fold"/>
</dbReference>
<gene>
    <name evidence="5" type="primary">ugpC</name>
    <name evidence="5" type="ORF">OO014_17285</name>
</gene>
<dbReference type="InterPro" id="IPR017871">
    <property type="entry name" value="ABC_transporter-like_CS"/>
</dbReference>
<dbReference type="Gene3D" id="3.40.50.300">
    <property type="entry name" value="P-loop containing nucleotide triphosphate hydrolases"/>
    <property type="match status" value="1"/>
</dbReference>
<keyword evidence="6" id="KW-1185">Reference proteome</keyword>
<dbReference type="GO" id="GO:0005524">
    <property type="term" value="F:ATP binding"/>
    <property type="evidence" value="ECO:0007669"/>
    <property type="project" value="UniProtKB-KW"/>
</dbReference>
<dbReference type="InterPro" id="IPR003439">
    <property type="entry name" value="ABC_transporter-like_ATP-bd"/>
</dbReference>
<protein>
    <submittedName>
        <fullName evidence="5">Sn-glycerol-3-phosphate ABC transporter ATP-binding protein UgpC</fullName>
    </submittedName>
</protein>
<dbReference type="CDD" id="cd03301">
    <property type="entry name" value="ABC_MalK_N"/>
    <property type="match status" value="1"/>
</dbReference>
<dbReference type="RefSeq" id="WP_272463565.1">
    <property type="nucleotide sequence ID" value="NZ_JAPFQL010000100.1"/>
</dbReference>
<dbReference type="Proteomes" id="UP001150259">
    <property type="component" value="Unassembled WGS sequence"/>
</dbReference>
<dbReference type="PROSITE" id="PS00211">
    <property type="entry name" value="ABC_TRANSPORTER_1"/>
    <property type="match status" value="1"/>
</dbReference>
<dbReference type="PANTHER" id="PTHR43875">
    <property type="entry name" value="MALTODEXTRIN IMPORT ATP-BINDING PROTEIN MSMX"/>
    <property type="match status" value="1"/>
</dbReference>
<dbReference type="Pfam" id="PF17912">
    <property type="entry name" value="OB_MalK"/>
    <property type="match status" value="1"/>
</dbReference>
<proteinExistence type="predicted"/>
<dbReference type="InterPro" id="IPR027417">
    <property type="entry name" value="P-loop_NTPase"/>
</dbReference>
<evidence type="ECO:0000313" key="6">
    <source>
        <dbReference type="Proteomes" id="UP001150259"/>
    </source>
</evidence>
<evidence type="ECO:0000256" key="2">
    <source>
        <dbReference type="ARBA" id="ARBA00022741"/>
    </source>
</evidence>
<keyword evidence="1" id="KW-0813">Transport</keyword>
<evidence type="ECO:0000256" key="1">
    <source>
        <dbReference type="ARBA" id="ARBA00022448"/>
    </source>
</evidence>
<name>A0ABT5GLB1_9MICO</name>
<dbReference type="InterPro" id="IPR008995">
    <property type="entry name" value="Mo/tungstate-bd_C_term_dom"/>
</dbReference>
<dbReference type="SUPFAM" id="SSF50331">
    <property type="entry name" value="MOP-like"/>
    <property type="match status" value="1"/>
</dbReference>
<dbReference type="InterPro" id="IPR040582">
    <property type="entry name" value="OB_MalK-like"/>
</dbReference>
<accession>A0ABT5GLB1</accession>
<dbReference type="EMBL" id="JAPFQL010000100">
    <property type="protein sequence ID" value="MDC5699007.1"/>
    <property type="molecule type" value="Genomic_DNA"/>
</dbReference>
<dbReference type="Gene3D" id="2.40.50.100">
    <property type="match status" value="1"/>
</dbReference>
<dbReference type="PANTHER" id="PTHR43875:SF1">
    <property type="entry name" value="OSMOPROTECTIVE COMPOUNDS UPTAKE ATP-BINDING PROTEIN GGTA"/>
    <property type="match status" value="1"/>
</dbReference>
<dbReference type="Pfam" id="PF00005">
    <property type="entry name" value="ABC_tran"/>
    <property type="match status" value="1"/>
</dbReference>
<reference evidence="5 6" key="1">
    <citation type="submission" date="2022-11" db="EMBL/GenBank/DDBJ databases">
        <title>Anaerobic phenanthrene biodegradation by a DNRA strain PheN6.</title>
        <authorList>
            <person name="Zhang Z."/>
        </authorList>
    </citation>
    <scope>NUCLEOTIDE SEQUENCE [LARGE SCALE GENOMIC DNA]</scope>
    <source>
        <strain evidence="5 6">PheN6</strain>
    </source>
</reference>
<dbReference type="PROSITE" id="PS50893">
    <property type="entry name" value="ABC_TRANSPORTER_2"/>
    <property type="match status" value="1"/>
</dbReference>
<dbReference type="Gene3D" id="2.40.50.140">
    <property type="entry name" value="Nucleic acid-binding proteins"/>
    <property type="match status" value="1"/>
</dbReference>
<dbReference type="SMART" id="SM00382">
    <property type="entry name" value="AAA"/>
    <property type="match status" value="1"/>
</dbReference>
<dbReference type="InterPro" id="IPR003593">
    <property type="entry name" value="AAA+_ATPase"/>
</dbReference>
<keyword evidence="2" id="KW-0547">Nucleotide-binding</keyword>
<feature type="domain" description="ABC transporter" evidence="4">
    <location>
        <begin position="4"/>
        <end position="236"/>
    </location>
</feature>
<comment type="caution">
    <text evidence="5">The sequence shown here is derived from an EMBL/GenBank/DDBJ whole genome shotgun (WGS) entry which is preliminary data.</text>
</comment>
<keyword evidence="3 5" id="KW-0067">ATP-binding</keyword>
<sequence>MATVTFDNATRQYPGNPKPSVDKLNIEIADGEFLVLVGPSGCGKSTSLRMLAGLEEVNGGRILIGDRDVTNLSPKDRDVAMVFQNYALYPHMSVADNMGFALKIAGVDKAEIRKRVEEAAKILDLTEYLERKPKALSGGQRQRVAMGRAIVRSPQVFLMDEPLSNLDAKLRVQTRTQIASLQRRLGVTTVYVTHDQVEAMTMGDRVAVLKDGILQQCDTPRRMYDHPANVFVAGFIGSPAMNLLDVAVVDGGVDVGGHTVPVEREHLSGAGSHVTLGVRPEDLETAEDGHGIPVTVDVVEELGADAYIYGSAKAKQVESTGEEAKDAPFIARVDGRRPPEKGETVYLRPKTGHVHIFNAENGLRIGD</sequence>
<evidence type="ECO:0000256" key="3">
    <source>
        <dbReference type="ARBA" id="ARBA00022840"/>
    </source>
</evidence>
<dbReference type="SUPFAM" id="SSF52540">
    <property type="entry name" value="P-loop containing nucleoside triphosphate hydrolases"/>
    <property type="match status" value="1"/>
</dbReference>
<evidence type="ECO:0000313" key="5">
    <source>
        <dbReference type="EMBL" id="MDC5699007.1"/>
    </source>
</evidence>
<evidence type="ECO:0000259" key="4">
    <source>
        <dbReference type="PROSITE" id="PS50893"/>
    </source>
</evidence>
<dbReference type="InterPro" id="IPR047641">
    <property type="entry name" value="ABC_transpr_MalK/UgpC-like"/>
</dbReference>